<dbReference type="GO" id="GO:0016788">
    <property type="term" value="F:hydrolase activity, acting on ester bonds"/>
    <property type="evidence" value="ECO:0007669"/>
    <property type="project" value="InterPro"/>
</dbReference>
<dbReference type="InterPro" id="IPR053138">
    <property type="entry name" value="N-alpha-Ac-DABA_deacetylase"/>
</dbReference>
<dbReference type="AlphaFoldDB" id="A0A936NHD5"/>
<evidence type="ECO:0000256" key="4">
    <source>
        <dbReference type="ARBA" id="ARBA00022833"/>
    </source>
</evidence>
<dbReference type="GO" id="GO:0046872">
    <property type="term" value="F:metal ion binding"/>
    <property type="evidence" value="ECO:0007669"/>
    <property type="project" value="UniProtKB-KW"/>
</dbReference>
<evidence type="ECO:0000256" key="1">
    <source>
        <dbReference type="ARBA" id="ARBA00001947"/>
    </source>
</evidence>
<dbReference type="InterPro" id="IPR055438">
    <property type="entry name" value="AstE_AspA_cat"/>
</dbReference>
<evidence type="ECO:0000259" key="5">
    <source>
        <dbReference type="Pfam" id="PF24827"/>
    </source>
</evidence>
<keyword evidence="4" id="KW-0862">Zinc</keyword>
<dbReference type="SUPFAM" id="SSF53187">
    <property type="entry name" value="Zn-dependent exopeptidases"/>
    <property type="match status" value="1"/>
</dbReference>
<evidence type="ECO:0000313" key="7">
    <source>
        <dbReference type="Proteomes" id="UP000727993"/>
    </source>
</evidence>
<accession>A0A936NHD5</accession>
<protein>
    <submittedName>
        <fullName evidence="6">Succinylglutamate desuccinylase/aspartoacylase family protein</fullName>
    </submittedName>
</protein>
<name>A0A936NHD5_9ACTN</name>
<dbReference type="GO" id="GO:0016811">
    <property type="term" value="F:hydrolase activity, acting on carbon-nitrogen (but not peptide) bonds, in linear amides"/>
    <property type="evidence" value="ECO:0007669"/>
    <property type="project" value="InterPro"/>
</dbReference>
<dbReference type="CDD" id="cd06251">
    <property type="entry name" value="M14_ASTE_ASPA-like"/>
    <property type="match status" value="1"/>
</dbReference>
<dbReference type="PANTHER" id="PTHR37326">
    <property type="entry name" value="BLL3975 PROTEIN"/>
    <property type="match status" value="1"/>
</dbReference>
<evidence type="ECO:0000256" key="3">
    <source>
        <dbReference type="ARBA" id="ARBA00022801"/>
    </source>
</evidence>
<dbReference type="Gene3D" id="3.40.630.10">
    <property type="entry name" value="Zn peptidases"/>
    <property type="match status" value="1"/>
</dbReference>
<proteinExistence type="predicted"/>
<keyword evidence="2" id="KW-0479">Metal-binding</keyword>
<comment type="caution">
    <text evidence="6">The sequence shown here is derived from an EMBL/GenBank/DDBJ whole genome shotgun (WGS) entry which is preliminary data.</text>
</comment>
<comment type="cofactor">
    <cofactor evidence="1">
        <name>Zn(2+)</name>
        <dbReference type="ChEBI" id="CHEBI:29105"/>
    </cofactor>
</comment>
<dbReference type="PANTHER" id="PTHR37326:SF2">
    <property type="entry name" value="SUCCINYLGLUTAMATE DESUCCINYLASE_ASPARTOACYLASE FAMILY PROTEIN"/>
    <property type="match status" value="1"/>
</dbReference>
<sequence length="342" mass="36609">MASRQRAPRNSPVELGGVTVQPGRRASIELPVARLPTRSWMSLPVVVLCGSRPGPTVWVSAAVHGDELLGVEIIRQVMRGIDPRRLSGTILAVPVVNVPGFLAQSRYTPDRRDLNRSFPGSPRGSLASRLAHLFMTEIVARCDAGLDLHTGSNHRENLPQIRCNTDDPTTLAMAEAFAPPVIVHSKLRAGSLRDACAKRGLPVLLLEAGEALRYAEYPIEVGVAGVRRTLAHLGMLRPTPSHEPAPPPPGRPAPVIRSSTWVRSRRSGLVRFDVDLGASVTVGERIGTVADAHGHTRSIVKSRTDGLVIGITRNPLVNQGDALVHLGEFADSGRGIASDPTA</sequence>
<evidence type="ECO:0000256" key="2">
    <source>
        <dbReference type="ARBA" id="ARBA00022723"/>
    </source>
</evidence>
<evidence type="ECO:0000313" key="6">
    <source>
        <dbReference type="EMBL" id="MBK9299014.1"/>
    </source>
</evidence>
<organism evidence="6 7">
    <name type="scientific">Candidatus Neomicrothrix subdominans</name>
    <dbReference type="NCBI Taxonomy" id="2954438"/>
    <lineage>
        <taxon>Bacteria</taxon>
        <taxon>Bacillati</taxon>
        <taxon>Actinomycetota</taxon>
        <taxon>Acidimicrobiia</taxon>
        <taxon>Acidimicrobiales</taxon>
        <taxon>Microthrixaceae</taxon>
        <taxon>Candidatus Neomicrothrix</taxon>
    </lineage>
</organism>
<dbReference type="Pfam" id="PF24827">
    <property type="entry name" value="AstE_AspA_cat"/>
    <property type="match status" value="1"/>
</dbReference>
<feature type="domain" description="Succinylglutamate desuccinylase/Aspartoacylase catalytic" evidence="5">
    <location>
        <begin position="53"/>
        <end position="233"/>
    </location>
</feature>
<gene>
    <name evidence="6" type="ORF">IPN02_19750</name>
</gene>
<keyword evidence="3" id="KW-0378">Hydrolase</keyword>
<dbReference type="InterPro" id="IPR043795">
    <property type="entry name" value="N-alpha-Ac-DABA-like"/>
</dbReference>
<dbReference type="PIRSF" id="PIRSF039012">
    <property type="entry name" value="ASP"/>
    <property type="match status" value="1"/>
</dbReference>
<dbReference type="Proteomes" id="UP000727993">
    <property type="component" value="Unassembled WGS sequence"/>
</dbReference>
<dbReference type="EMBL" id="JADJZA010000011">
    <property type="protein sequence ID" value="MBK9299014.1"/>
    <property type="molecule type" value="Genomic_DNA"/>
</dbReference>
<reference evidence="6 7" key="1">
    <citation type="submission" date="2020-10" db="EMBL/GenBank/DDBJ databases">
        <title>Connecting structure to function with the recovery of over 1000 high-quality activated sludge metagenome-assembled genomes encoding full-length rRNA genes using long-read sequencing.</title>
        <authorList>
            <person name="Singleton C.M."/>
            <person name="Petriglieri F."/>
            <person name="Kristensen J.M."/>
            <person name="Kirkegaard R.H."/>
            <person name="Michaelsen T.Y."/>
            <person name="Andersen M.H."/>
            <person name="Karst S.M."/>
            <person name="Dueholm M.S."/>
            <person name="Nielsen P.H."/>
            <person name="Albertsen M."/>
        </authorList>
    </citation>
    <scope>NUCLEOTIDE SEQUENCE [LARGE SCALE GENOMIC DNA]</scope>
    <source>
        <strain evidence="6">Lyne_18-Q3-R50-59_MAXAC.006</strain>
    </source>
</reference>